<evidence type="ECO:0000256" key="1">
    <source>
        <dbReference type="ARBA" id="ARBA00022975"/>
    </source>
</evidence>
<dbReference type="Proteomes" id="UP001230035">
    <property type="component" value="Unassembled WGS sequence"/>
</dbReference>
<name>A0ABT6XTN5_9FLAO</name>
<dbReference type="PANTHER" id="PTHR43668">
    <property type="entry name" value="ALLANTOINASE"/>
    <property type="match status" value="1"/>
</dbReference>
<evidence type="ECO:0000259" key="2">
    <source>
        <dbReference type="Pfam" id="PF12890"/>
    </source>
</evidence>
<evidence type="ECO:0000313" key="3">
    <source>
        <dbReference type="EMBL" id="MDI9258463.1"/>
    </source>
</evidence>
<comment type="caution">
    <text evidence="3">The sequence shown here is derived from an EMBL/GenBank/DDBJ whole genome shotgun (WGS) entry which is preliminary data.</text>
</comment>
<accession>A0ABT6XTN5</accession>
<reference evidence="3 4" key="1">
    <citation type="submission" date="2023-05" db="EMBL/GenBank/DDBJ databases">
        <title>Flavobacterium sedimenti sp. nov., isolated from the sediment.</title>
        <authorList>
            <person name="Wu N."/>
        </authorList>
    </citation>
    <scope>NUCLEOTIDE SEQUENCE [LARGE SCALE GENOMIC DNA]</scope>
    <source>
        <strain evidence="3 4">YZ-48</strain>
    </source>
</reference>
<dbReference type="InterPro" id="IPR024403">
    <property type="entry name" value="DHOase_cat"/>
</dbReference>
<dbReference type="SUPFAM" id="SSF51556">
    <property type="entry name" value="Metallo-dependent hydrolases"/>
    <property type="match status" value="1"/>
</dbReference>
<dbReference type="InterPro" id="IPR011059">
    <property type="entry name" value="Metal-dep_hydrolase_composite"/>
</dbReference>
<gene>
    <name evidence="3" type="ORF">QHT84_13645</name>
</gene>
<dbReference type="EMBL" id="JASGBP010000012">
    <property type="protein sequence ID" value="MDI9258463.1"/>
    <property type="molecule type" value="Genomic_DNA"/>
</dbReference>
<dbReference type="RefSeq" id="WP_283240126.1">
    <property type="nucleotide sequence ID" value="NZ_JASGBP010000012.1"/>
</dbReference>
<dbReference type="SUPFAM" id="SSF51338">
    <property type="entry name" value="Composite domain of metallo-dependent hydrolases"/>
    <property type="match status" value="1"/>
</dbReference>
<dbReference type="Pfam" id="PF12890">
    <property type="entry name" value="DHOase"/>
    <property type="match status" value="1"/>
</dbReference>
<dbReference type="InterPro" id="IPR032466">
    <property type="entry name" value="Metal_Hydrolase"/>
</dbReference>
<dbReference type="InterPro" id="IPR004722">
    <property type="entry name" value="DHOase"/>
</dbReference>
<protein>
    <submittedName>
        <fullName evidence="3">Dihydroorotase</fullName>
        <ecNumber evidence="3">3.5.2.3</ecNumber>
    </submittedName>
</protein>
<dbReference type="PANTHER" id="PTHR43668:SF2">
    <property type="entry name" value="ALLANTOINASE"/>
    <property type="match status" value="1"/>
</dbReference>
<dbReference type="Gene3D" id="2.30.40.10">
    <property type="entry name" value="Urease, subunit C, domain 1"/>
    <property type="match status" value="1"/>
</dbReference>
<feature type="domain" description="Dihydroorotase catalytic" evidence="2">
    <location>
        <begin position="57"/>
        <end position="237"/>
    </location>
</feature>
<dbReference type="EC" id="3.5.2.3" evidence="3"/>
<organism evidence="3 4">
    <name type="scientific">Flavobacterium sedimenticola</name>
    <dbReference type="NCBI Taxonomy" id="3043286"/>
    <lineage>
        <taxon>Bacteria</taxon>
        <taxon>Pseudomonadati</taxon>
        <taxon>Bacteroidota</taxon>
        <taxon>Flavobacteriia</taxon>
        <taxon>Flavobacteriales</taxon>
        <taxon>Flavobacteriaceae</taxon>
        <taxon>Flavobacterium</taxon>
    </lineage>
</organism>
<dbReference type="InterPro" id="IPR050138">
    <property type="entry name" value="DHOase/Allantoinase_Hydrolase"/>
</dbReference>
<keyword evidence="4" id="KW-1185">Reference proteome</keyword>
<keyword evidence="3" id="KW-0378">Hydrolase</keyword>
<proteinExistence type="predicted"/>
<keyword evidence="1" id="KW-0665">Pyrimidine biosynthesis</keyword>
<sequence>MNLVIRKAKIIDPKSPYHNQTVDLKITEGVIEEIAASVTNTAQYEEFSHDGLHLSQGWFDTSVSLGEPGFEDRETIANGLYVAAKSGFTGIALQPNSHPIIDNQSQVHFVKQKAANSATDLYPIGALTKNSEGKDLAELYDMKNAGAVAFGDYGKSLSNANLLKIGLQYVQDFDGLVIAFAQDENIKGNGVANEGVVSTRLGLKGIPNLAEELIVARNLFLLAYTGGKLHIPTISTAQSVALIREAKAKGLAVTCSVSVHHLVLTDEKLDGFDTRYKVSPPLRTEADRQALLAGVLDDTIDCITSDHNPMDIEHKKMEFDLAKNGTIGLESTFGALLTVLPLEKITAKLTSGRAILNIESQAIDKNKKANLSLFEVDSQWEFNQESILSKSKNSAFLGQKMKGKALGIYNQGKLVLAS</sequence>
<dbReference type="CDD" id="cd01317">
    <property type="entry name" value="DHOase_IIa"/>
    <property type="match status" value="1"/>
</dbReference>
<evidence type="ECO:0000313" key="4">
    <source>
        <dbReference type="Proteomes" id="UP001230035"/>
    </source>
</evidence>
<dbReference type="Gene3D" id="3.20.20.140">
    <property type="entry name" value="Metal-dependent hydrolases"/>
    <property type="match status" value="1"/>
</dbReference>
<dbReference type="GO" id="GO:0004151">
    <property type="term" value="F:dihydroorotase activity"/>
    <property type="evidence" value="ECO:0007669"/>
    <property type="project" value="UniProtKB-EC"/>
</dbReference>